<organism evidence="2 3">
    <name type="scientific">Elysia marginata</name>
    <dbReference type="NCBI Taxonomy" id="1093978"/>
    <lineage>
        <taxon>Eukaryota</taxon>
        <taxon>Metazoa</taxon>
        <taxon>Spiralia</taxon>
        <taxon>Lophotrochozoa</taxon>
        <taxon>Mollusca</taxon>
        <taxon>Gastropoda</taxon>
        <taxon>Heterobranchia</taxon>
        <taxon>Euthyneura</taxon>
        <taxon>Panpulmonata</taxon>
        <taxon>Sacoglossa</taxon>
        <taxon>Placobranchoidea</taxon>
        <taxon>Plakobranchidae</taxon>
        <taxon>Elysia</taxon>
    </lineage>
</organism>
<evidence type="ECO:0000313" key="2">
    <source>
        <dbReference type="EMBL" id="GFR87881.1"/>
    </source>
</evidence>
<sequence>MPEFTKENPTYTQMTSIHGRSVLRVGQAFKADKMEFWNSKVPKLYLDQLRQEIHLLDLRPLHPALSHRGDHSDILIRGSSSGDHVTRVVPPVCGSGNPQHPQPYISGHWVLITACVGLSGLVLLLSICYCQVRRQVNRLMRQSSLSSGQTIL</sequence>
<name>A0AAV4GRG4_9GAST</name>
<evidence type="ECO:0000313" key="3">
    <source>
        <dbReference type="Proteomes" id="UP000762676"/>
    </source>
</evidence>
<dbReference type="AlphaFoldDB" id="A0AAV4GRG4"/>
<keyword evidence="1" id="KW-0472">Membrane</keyword>
<comment type="caution">
    <text evidence="2">The sequence shown here is derived from an EMBL/GenBank/DDBJ whole genome shotgun (WGS) entry which is preliminary data.</text>
</comment>
<keyword evidence="1" id="KW-1133">Transmembrane helix</keyword>
<keyword evidence="3" id="KW-1185">Reference proteome</keyword>
<evidence type="ECO:0000256" key="1">
    <source>
        <dbReference type="SAM" id="Phobius"/>
    </source>
</evidence>
<reference evidence="2 3" key="1">
    <citation type="journal article" date="2021" name="Elife">
        <title>Chloroplast acquisition without the gene transfer in kleptoplastic sea slugs, Plakobranchus ocellatus.</title>
        <authorList>
            <person name="Maeda T."/>
            <person name="Takahashi S."/>
            <person name="Yoshida T."/>
            <person name="Shimamura S."/>
            <person name="Takaki Y."/>
            <person name="Nagai Y."/>
            <person name="Toyoda A."/>
            <person name="Suzuki Y."/>
            <person name="Arimoto A."/>
            <person name="Ishii H."/>
            <person name="Satoh N."/>
            <person name="Nishiyama T."/>
            <person name="Hasebe M."/>
            <person name="Maruyama T."/>
            <person name="Minagawa J."/>
            <person name="Obokata J."/>
            <person name="Shigenobu S."/>
        </authorList>
    </citation>
    <scope>NUCLEOTIDE SEQUENCE [LARGE SCALE GENOMIC DNA]</scope>
</reference>
<dbReference type="Proteomes" id="UP000762676">
    <property type="component" value="Unassembled WGS sequence"/>
</dbReference>
<accession>A0AAV4GRG4</accession>
<proteinExistence type="predicted"/>
<dbReference type="EMBL" id="BMAT01005120">
    <property type="protein sequence ID" value="GFR87881.1"/>
    <property type="molecule type" value="Genomic_DNA"/>
</dbReference>
<gene>
    <name evidence="2" type="ORF">ElyMa_002504200</name>
</gene>
<keyword evidence="1" id="KW-0812">Transmembrane</keyword>
<protein>
    <submittedName>
        <fullName evidence="2">Uncharacterized protein</fullName>
    </submittedName>
</protein>
<feature type="transmembrane region" description="Helical" evidence="1">
    <location>
        <begin position="109"/>
        <end position="132"/>
    </location>
</feature>